<evidence type="ECO:0000259" key="2">
    <source>
        <dbReference type="Pfam" id="PF01425"/>
    </source>
</evidence>
<dbReference type="Pfam" id="PF01425">
    <property type="entry name" value="Amidase"/>
    <property type="match status" value="1"/>
</dbReference>
<comment type="similarity">
    <text evidence="1">Belongs to the amidase family.</text>
</comment>
<dbReference type="GO" id="GO:0003824">
    <property type="term" value="F:catalytic activity"/>
    <property type="evidence" value="ECO:0007669"/>
    <property type="project" value="InterPro"/>
</dbReference>
<sequence>MDLHELSALEIDAAYRSGETTPTELVDHLLERIAGEAVGAFVTVTADSARDQAAAATRRWRSGADLPRLFGVPTAIKDLTMTAGVRTTFGSAVMRDFVPDVSDVVAELLVAGGLISLGKTSTPEFGAPCYTEPEGLPPARTPWDLSRSAGGSSGGAAAAVAAGLVPVAHGSDGGGSIRIPASVCGLVGFKPSRGRVSTGPTYGDISGLSAHGPLATTVRDAAAFLDVVAGHHPGDPTWAASLPAGQSYLDWCDRPPGHLRIAAFCEPVVGTAQVEQEVRLAYDEVIAVLEGLGHTVEEVPVPLGADLVPVFEVVWSVGTTGIPVAGELEPVLRPLTRWLRDRGRATSAPDYNAALVTMRQAAARALVALHAYDAVLTPTLAQLPALVGELRDDDDPAADFEAQKNYTPFTSAWNVTGMPAVSLPTGWSREGLPIGTMLAGRPGEDHLLLALAAQVEGQGPPRPRRAGR</sequence>
<dbReference type="EMBL" id="CADCUD010000033">
    <property type="protein sequence ID" value="CAA9314703.1"/>
    <property type="molecule type" value="Genomic_DNA"/>
</dbReference>
<feature type="domain" description="Amidase" evidence="2">
    <location>
        <begin position="24"/>
        <end position="449"/>
    </location>
</feature>
<dbReference type="InterPro" id="IPR000120">
    <property type="entry name" value="Amidase"/>
</dbReference>
<dbReference type="Gene3D" id="3.90.1300.10">
    <property type="entry name" value="Amidase signature (AS) domain"/>
    <property type="match status" value="1"/>
</dbReference>
<evidence type="ECO:0000313" key="3">
    <source>
        <dbReference type="EMBL" id="CAA9314703.1"/>
    </source>
</evidence>
<evidence type="ECO:0000256" key="1">
    <source>
        <dbReference type="ARBA" id="ARBA00009199"/>
    </source>
</evidence>
<proteinExistence type="inferred from homology"/>
<dbReference type="PROSITE" id="PS00571">
    <property type="entry name" value="AMIDASES"/>
    <property type="match status" value="1"/>
</dbReference>
<dbReference type="InterPro" id="IPR020556">
    <property type="entry name" value="Amidase_CS"/>
</dbReference>
<dbReference type="PANTHER" id="PTHR11895:SF7">
    <property type="entry name" value="GLUTAMYL-TRNA(GLN) AMIDOTRANSFERASE SUBUNIT A, MITOCHONDRIAL"/>
    <property type="match status" value="1"/>
</dbReference>
<dbReference type="SUPFAM" id="SSF75304">
    <property type="entry name" value="Amidase signature (AS) enzymes"/>
    <property type="match status" value="1"/>
</dbReference>
<dbReference type="InterPro" id="IPR023631">
    <property type="entry name" value="Amidase_dom"/>
</dbReference>
<dbReference type="InterPro" id="IPR036928">
    <property type="entry name" value="AS_sf"/>
</dbReference>
<name>A0A6J4KYM5_9ACTN</name>
<gene>
    <name evidence="3" type="ORF">AVDCRST_MAG46-411</name>
</gene>
<protein>
    <submittedName>
        <fullName evidence="3">Putative amidase</fullName>
    </submittedName>
</protein>
<dbReference type="AlphaFoldDB" id="A0A6J4KYM5"/>
<accession>A0A6J4KYM5</accession>
<dbReference type="PANTHER" id="PTHR11895">
    <property type="entry name" value="TRANSAMIDASE"/>
    <property type="match status" value="1"/>
</dbReference>
<reference evidence="3" key="1">
    <citation type="submission" date="2020-02" db="EMBL/GenBank/DDBJ databases">
        <authorList>
            <person name="Meier V. D."/>
        </authorList>
    </citation>
    <scope>NUCLEOTIDE SEQUENCE</scope>
    <source>
        <strain evidence="3">AVDCRST_MAG46</strain>
    </source>
</reference>
<organism evidence="3">
    <name type="scientific">uncultured Nocardioidaceae bacterium</name>
    <dbReference type="NCBI Taxonomy" id="253824"/>
    <lineage>
        <taxon>Bacteria</taxon>
        <taxon>Bacillati</taxon>
        <taxon>Actinomycetota</taxon>
        <taxon>Actinomycetes</taxon>
        <taxon>Propionibacteriales</taxon>
        <taxon>Nocardioidaceae</taxon>
        <taxon>environmental samples</taxon>
    </lineage>
</organism>